<organism evidence="1 2">
    <name type="scientific">Kribbella aluminosa</name>
    <dbReference type="NCBI Taxonomy" id="416017"/>
    <lineage>
        <taxon>Bacteria</taxon>
        <taxon>Bacillati</taxon>
        <taxon>Actinomycetota</taxon>
        <taxon>Actinomycetes</taxon>
        <taxon>Propionibacteriales</taxon>
        <taxon>Kribbellaceae</taxon>
        <taxon>Kribbella</taxon>
    </lineage>
</organism>
<accession>A0ABS4UIH3</accession>
<comment type="caution">
    <text evidence="1">The sequence shown here is derived from an EMBL/GenBank/DDBJ whole genome shotgun (WGS) entry which is preliminary data.</text>
</comment>
<keyword evidence="2" id="KW-1185">Reference proteome</keyword>
<dbReference type="InterPro" id="IPR013328">
    <property type="entry name" value="6PGD_dom2"/>
</dbReference>
<evidence type="ECO:0000313" key="2">
    <source>
        <dbReference type="Proteomes" id="UP000755585"/>
    </source>
</evidence>
<dbReference type="Proteomes" id="UP000755585">
    <property type="component" value="Unassembled WGS sequence"/>
</dbReference>
<name>A0ABS4UIH3_9ACTN</name>
<reference evidence="1 2" key="1">
    <citation type="submission" date="2021-03" db="EMBL/GenBank/DDBJ databases">
        <title>Sequencing the genomes of 1000 actinobacteria strains.</title>
        <authorList>
            <person name="Klenk H.-P."/>
        </authorList>
    </citation>
    <scope>NUCLEOTIDE SEQUENCE [LARGE SCALE GENOMIC DNA]</scope>
    <source>
        <strain evidence="1 2">DSM 18824</strain>
    </source>
</reference>
<proteinExistence type="predicted"/>
<evidence type="ECO:0000313" key="1">
    <source>
        <dbReference type="EMBL" id="MBP2351452.1"/>
    </source>
</evidence>
<dbReference type="SUPFAM" id="SSF51735">
    <property type="entry name" value="NAD(P)-binding Rossmann-fold domains"/>
    <property type="match status" value="1"/>
</dbReference>
<dbReference type="EMBL" id="JAGINT010000001">
    <property type="protein sequence ID" value="MBP2351452.1"/>
    <property type="molecule type" value="Genomic_DNA"/>
</dbReference>
<dbReference type="Gene3D" id="1.10.1040.10">
    <property type="entry name" value="N-(1-d-carboxylethyl)-l-norvaline Dehydrogenase, domain 2"/>
    <property type="match status" value="1"/>
</dbReference>
<dbReference type="SUPFAM" id="SSF48179">
    <property type="entry name" value="6-phosphogluconate dehydrogenase C-terminal domain-like"/>
    <property type="match status" value="1"/>
</dbReference>
<sequence>MDDATTGEKPTVGSWLIVGHGSVGLVLAERVLAAGGTVLVRDDAPRVRPPQHDRVSQVGAQERVAASHVALCVPSSVAPDAAAYVRLYVEGRPMILDWASAPPSTKVATAGPTADDWIDVALLDSLDRVVDRPLLAISGMRSVAATTALRALGFDVDVAGETVGQAAAVKLTRSLFMKPLEALVVEFRANAKVLDPSGVAWRSIQQNLGRVFADFADVLVTSDVTHAGRRTPELRHAISYAADQECASPVAGSAAEVLARLAEHWADTAAVTGHAVDHILSAARPAFQR</sequence>
<dbReference type="Gene3D" id="3.40.50.720">
    <property type="entry name" value="NAD(P)-binding Rossmann-like Domain"/>
    <property type="match status" value="1"/>
</dbReference>
<dbReference type="InterPro" id="IPR036291">
    <property type="entry name" value="NAD(P)-bd_dom_sf"/>
</dbReference>
<dbReference type="InterPro" id="IPR008927">
    <property type="entry name" value="6-PGluconate_DH-like_C_sf"/>
</dbReference>
<gene>
    <name evidence="1" type="ORF">JOF29_002535</name>
</gene>
<dbReference type="RefSeq" id="WP_209694351.1">
    <property type="nucleotide sequence ID" value="NZ_BAAAVU010000042.1"/>
</dbReference>
<protein>
    <submittedName>
        <fullName evidence="1">3-hydroxyisobutyrate dehydrogenase-like beta-hydroxyacid dehydrogenase</fullName>
    </submittedName>
</protein>